<reference evidence="1 2" key="1">
    <citation type="submission" date="2018-04" db="EMBL/GenBank/DDBJ databases">
        <title>Complete genome sequences of Streptomyces lydicus strain WYEC and characterization of antagonistic properties of biological control agents.</title>
        <authorList>
            <person name="Mariita R.M."/>
            <person name="Sello J.K."/>
        </authorList>
    </citation>
    <scope>NUCLEOTIDE SEQUENCE [LARGE SCALE GENOMIC DNA]</scope>
    <source>
        <strain evidence="1 2">WYEC 108</strain>
    </source>
</reference>
<protein>
    <submittedName>
        <fullName evidence="1">DUF1876 domain-containing protein</fullName>
    </submittedName>
</protein>
<dbReference type="Gene3D" id="3.30.160.240">
    <property type="entry name" value="Rv1738"/>
    <property type="match status" value="1"/>
</dbReference>
<evidence type="ECO:0000313" key="1">
    <source>
        <dbReference type="EMBL" id="AZS76527.1"/>
    </source>
</evidence>
<evidence type="ECO:0000313" key="2">
    <source>
        <dbReference type="Proteomes" id="UP000275579"/>
    </source>
</evidence>
<dbReference type="Proteomes" id="UP000275579">
    <property type="component" value="Chromosome"/>
</dbReference>
<dbReference type="InterPro" id="IPR015057">
    <property type="entry name" value="Rv2632c-like"/>
</dbReference>
<dbReference type="AlphaFoldDB" id="A0A3S9YNK8"/>
<proteinExistence type="predicted"/>
<sequence length="98" mass="10711">MGRTRRLPVTATKTWNAEISITETDNEVRAEARLRGKEGGQMVGQGAARCNPADENVPAIGDELAVARAMSDLSHQLLQRAAHDIEVHTARPVERLRA</sequence>
<dbReference type="SUPFAM" id="SSF143212">
    <property type="entry name" value="Rv2632c-like"/>
    <property type="match status" value="1"/>
</dbReference>
<gene>
    <name evidence="1" type="ORF">DDE74_19555</name>
</gene>
<dbReference type="Pfam" id="PF08962">
    <property type="entry name" value="Rv2632c-like"/>
    <property type="match status" value="1"/>
</dbReference>
<organism evidence="1 2">
    <name type="scientific">Streptomyces lydicus</name>
    <dbReference type="NCBI Taxonomy" id="47763"/>
    <lineage>
        <taxon>Bacteria</taxon>
        <taxon>Bacillati</taxon>
        <taxon>Actinomycetota</taxon>
        <taxon>Actinomycetes</taxon>
        <taxon>Kitasatosporales</taxon>
        <taxon>Streptomycetaceae</taxon>
        <taxon>Streptomyces</taxon>
    </lineage>
</organism>
<dbReference type="EMBL" id="CP029042">
    <property type="protein sequence ID" value="AZS76527.1"/>
    <property type="molecule type" value="Genomic_DNA"/>
</dbReference>
<dbReference type="InterPro" id="IPR038070">
    <property type="entry name" value="Rv2632c-like_sf"/>
</dbReference>
<accession>A0A3S9YNK8</accession>
<name>A0A3S9YNK8_9ACTN</name>